<comment type="caution">
    <text evidence="1">The sequence shown here is derived from an EMBL/GenBank/DDBJ whole genome shotgun (WGS) entry which is preliminary data.</text>
</comment>
<dbReference type="Pfam" id="PF02924">
    <property type="entry name" value="HDPD"/>
    <property type="match status" value="1"/>
</dbReference>
<dbReference type="Proteomes" id="UP000777661">
    <property type="component" value="Unassembled WGS sequence"/>
</dbReference>
<dbReference type="RefSeq" id="WP_223004314.1">
    <property type="nucleotide sequence ID" value="NZ_JAHSQO010000007.1"/>
</dbReference>
<evidence type="ECO:0000313" key="2">
    <source>
        <dbReference type="Proteomes" id="UP000777661"/>
    </source>
</evidence>
<proteinExistence type="predicted"/>
<protein>
    <submittedName>
        <fullName evidence="1">Head decoration protein</fullName>
    </submittedName>
</protein>
<gene>
    <name evidence="1" type="ORF">KVG22_19595</name>
</gene>
<name>A0ABS7RH75_9HYPH</name>
<sequence>MATLTEGKRTADFIVSEANGYRSREKGIIDTGVTGTIEPGTVVGIVTATGHYATYNPGNADGTETVAGVLYEGGAADDERTVMVRDCEVRASDLAWFDGATTNQIETGTEALAALGIVAR</sequence>
<accession>A0ABS7RH75</accession>
<dbReference type="EMBL" id="JAHSQO010000007">
    <property type="protein sequence ID" value="MBY8918815.1"/>
    <property type="molecule type" value="Genomic_DNA"/>
</dbReference>
<organism evidence="1 2">
    <name type="scientific">Nitratireductor rhodophyticola</name>
    <dbReference type="NCBI Taxonomy" id="2854036"/>
    <lineage>
        <taxon>Bacteria</taxon>
        <taxon>Pseudomonadati</taxon>
        <taxon>Pseudomonadota</taxon>
        <taxon>Alphaproteobacteria</taxon>
        <taxon>Hyphomicrobiales</taxon>
        <taxon>Phyllobacteriaceae</taxon>
        <taxon>Nitratireductor</taxon>
    </lineage>
</organism>
<evidence type="ECO:0000313" key="1">
    <source>
        <dbReference type="EMBL" id="MBY8918815.1"/>
    </source>
</evidence>
<reference evidence="1 2" key="1">
    <citation type="submission" date="2021-06" db="EMBL/GenBank/DDBJ databases">
        <title>Nitratireductor porphyridii sp. nov., isolated from a small marine red alga, Porphyridium purpureum in South Korea.</title>
        <authorList>
            <person name="Kim K.H."/>
            <person name="Kristyanto S."/>
            <person name="Jeon C.O."/>
        </authorList>
    </citation>
    <scope>NUCLEOTIDE SEQUENCE [LARGE SCALE GENOMIC DNA]</scope>
    <source>
        <strain evidence="1 2">R6</strain>
    </source>
</reference>
<keyword evidence="2" id="KW-1185">Reference proteome</keyword>
<dbReference type="InterPro" id="IPR004195">
    <property type="entry name" value="Head_decoration_D"/>
</dbReference>